<dbReference type="EMBL" id="MU001509">
    <property type="protein sequence ID" value="KAF2439418.1"/>
    <property type="molecule type" value="Genomic_DNA"/>
</dbReference>
<proteinExistence type="predicted"/>
<feature type="region of interest" description="Disordered" evidence="1">
    <location>
        <begin position="1"/>
        <end position="65"/>
    </location>
</feature>
<reference evidence="2" key="1">
    <citation type="journal article" date="2020" name="Stud. Mycol.">
        <title>101 Dothideomycetes genomes: a test case for predicting lifestyles and emergence of pathogens.</title>
        <authorList>
            <person name="Haridas S."/>
            <person name="Albert R."/>
            <person name="Binder M."/>
            <person name="Bloem J."/>
            <person name="Labutti K."/>
            <person name="Salamov A."/>
            <person name="Andreopoulos B."/>
            <person name="Baker S."/>
            <person name="Barry K."/>
            <person name="Bills G."/>
            <person name="Bluhm B."/>
            <person name="Cannon C."/>
            <person name="Castanera R."/>
            <person name="Culley D."/>
            <person name="Daum C."/>
            <person name="Ezra D."/>
            <person name="Gonzalez J."/>
            <person name="Henrissat B."/>
            <person name="Kuo A."/>
            <person name="Liang C."/>
            <person name="Lipzen A."/>
            <person name="Lutzoni F."/>
            <person name="Magnuson J."/>
            <person name="Mondo S."/>
            <person name="Nolan M."/>
            <person name="Ohm R."/>
            <person name="Pangilinan J."/>
            <person name="Park H.-J."/>
            <person name="Ramirez L."/>
            <person name="Alfaro M."/>
            <person name="Sun H."/>
            <person name="Tritt A."/>
            <person name="Yoshinaga Y."/>
            <person name="Zwiers L.-H."/>
            <person name="Turgeon B."/>
            <person name="Goodwin S."/>
            <person name="Spatafora J."/>
            <person name="Crous P."/>
            <person name="Grigoriev I."/>
        </authorList>
    </citation>
    <scope>NUCLEOTIDE SEQUENCE</scope>
    <source>
        <strain evidence="2">CBS 690.94</strain>
    </source>
</reference>
<feature type="compositionally biased region" description="Basic and acidic residues" evidence="1">
    <location>
        <begin position="14"/>
        <end position="34"/>
    </location>
</feature>
<dbReference type="Proteomes" id="UP000799764">
    <property type="component" value="Unassembled WGS sequence"/>
</dbReference>
<organism evidence="2 3">
    <name type="scientific">Karstenula rhodostoma CBS 690.94</name>
    <dbReference type="NCBI Taxonomy" id="1392251"/>
    <lineage>
        <taxon>Eukaryota</taxon>
        <taxon>Fungi</taxon>
        <taxon>Dikarya</taxon>
        <taxon>Ascomycota</taxon>
        <taxon>Pezizomycotina</taxon>
        <taxon>Dothideomycetes</taxon>
        <taxon>Pleosporomycetidae</taxon>
        <taxon>Pleosporales</taxon>
        <taxon>Massarineae</taxon>
        <taxon>Didymosphaeriaceae</taxon>
        <taxon>Karstenula</taxon>
    </lineage>
</organism>
<comment type="caution">
    <text evidence="2">The sequence shown here is derived from an EMBL/GenBank/DDBJ whole genome shotgun (WGS) entry which is preliminary data.</text>
</comment>
<sequence length="338" mass="38042">MTRHCSHRASVDQAKNRHHEERYDRRHDHYEPTRPARRWPSGGDYRFSSSSCGSSSSRRSSDCFSRRESASGGFLARRSIPISRSNSVSSPSSDRSSYTTQRSDWEAEMNSYFDALKGDVSFTQDLDPIVNNPDVRHDREARGSLHRSELVANQFDVTLKHVRDLLQHMLRKYNTVTCYSVGLLKPGDIIYYIEPFVLGFDQDIEGESASVLGGSRFQAAVQAKGRFGIVTRTIGRRTLKVAPMYTFNGDGLASKPLSIHDEYIELGRPGQFTWGWTKPKISPVIEKEFCLMKPGSAVHLITTKVTLTSQVLMAGSITPSSLEWLRSAIILAEESADW</sequence>
<protein>
    <submittedName>
        <fullName evidence="2">Uncharacterized protein</fullName>
    </submittedName>
</protein>
<dbReference type="OrthoDB" id="3794181at2759"/>
<accession>A0A9P4U7R4</accession>
<evidence type="ECO:0000313" key="3">
    <source>
        <dbReference type="Proteomes" id="UP000799764"/>
    </source>
</evidence>
<name>A0A9P4U7R4_9PLEO</name>
<evidence type="ECO:0000313" key="2">
    <source>
        <dbReference type="EMBL" id="KAF2439418.1"/>
    </source>
</evidence>
<keyword evidence="3" id="KW-1185">Reference proteome</keyword>
<feature type="compositionally biased region" description="Low complexity" evidence="1">
    <location>
        <begin position="46"/>
        <end position="58"/>
    </location>
</feature>
<evidence type="ECO:0000256" key="1">
    <source>
        <dbReference type="SAM" id="MobiDB-lite"/>
    </source>
</evidence>
<gene>
    <name evidence="2" type="ORF">P171DRAFT_436089</name>
</gene>
<dbReference type="AlphaFoldDB" id="A0A9P4U7R4"/>